<gene>
    <name evidence="3" type="ORF">J0X27_12705</name>
</gene>
<feature type="compositionally biased region" description="Basic and acidic residues" evidence="1">
    <location>
        <begin position="570"/>
        <end position="584"/>
    </location>
</feature>
<feature type="compositionally biased region" description="Basic and acidic residues" evidence="1">
    <location>
        <begin position="326"/>
        <end position="341"/>
    </location>
</feature>
<dbReference type="AlphaFoldDB" id="A0A8A2U6P3"/>
<evidence type="ECO:0000259" key="2">
    <source>
        <dbReference type="Pfam" id="PF24371"/>
    </source>
</evidence>
<dbReference type="Gene3D" id="1.20.5.1000">
    <property type="entry name" value="arf6 gtpase in complex with a specific effector, jip4"/>
    <property type="match status" value="1"/>
</dbReference>
<dbReference type="Proteomes" id="UP000663191">
    <property type="component" value="Chromosome"/>
</dbReference>
<dbReference type="Pfam" id="PF24371">
    <property type="entry name" value="DUF7527"/>
    <property type="match status" value="1"/>
</dbReference>
<evidence type="ECO:0000313" key="4">
    <source>
        <dbReference type="Proteomes" id="UP000663191"/>
    </source>
</evidence>
<feature type="compositionally biased region" description="Basic and acidic residues" evidence="1">
    <location>
        <begin position="609"/>
        <end position="639"/>
    </location>
</feature>
<dbReference type="KEGG" id="hlo:J0X27_12705"/>
<proteinExistence type="predicted"/>
<accession>A0A8A2U6P3</accession>
<name>A0A8A2U6P3_9EURY</name>
<feature type="compositionally biased region" description="Low complexity" evidence="1">
    <location>
        <begin position="668"/>
        <end position="679"/>
    </location>
</feature>
<dbReference type="CDD" id="cd14686">
    <property type="entry name" value="bZIP"/>
    <property type="match status" value="1"/>
</dbReference>
<feature type="compositionally biased region" description="Polar residues" evidence="1">
    <location>
        <begin position="364"/>
        <end position="403"/>
    </location>
</feature>
<dbReference type="GeneID" id="63184619"/>
<feature type="compositionally biased region" description="Low complexity" evidence="1">
    <location>
        <begin position="225"/>
        <end position="245"/>
    </location>
</feature>
<feature type="region of interest" description="Disordered" evidence="1">
    <location>
        <begin position="442"/>
        <end position="688"/>
    </location>
</feature>
<organism evidence="3 4">
    <name type="scientific">Natrinema longum</name>
    <dbReference type="NCBI Taxonomy" id="370324"/>
    <lineage>
        <taxon>Archaea</taxon>
        <taxon>Methanobacteriati</taxon>
        <taxon>Methanobacteriota</taxon>
        <taxon>Stenosarchaea group</taxon>
        <taxon>Halobacteria</taxon>
        <taxon>Halobacteriales</taxon>
        <taxon>Natrialbaceae</taxon>
        <taxon>Natrinema</taxon>
    </lineage>
</organism>
<feature type="region of interest" description="Disordered" evidence="1">
    <location>
        <begin position="176"/>
        <end position="408"/>
    </location>
</feature>
<feature type="compositionally biased region" description="Low complexity" evidence="1">
    <location>
        <begin position="286"/>
        <end position="305"/>
    </location>
</feature>
<dbReference type="InterPro" id="IPR055949">
    <property type="entry name" value="DUF7527"/>
</dbReference>
<keyword evidence="4" id="KW-1185">Reference proteome</keyword>
<dbReference type="OrthoDB" id="157503at2157"/>
<feature type="compositionally biased region" description="Basic and acidic residues" evidence="1">
    <location>
        <begin position="649"/>
        <end position="667"/>
    </location>
</feature>
<feature type="domain" description="DUF7527" evidence="2">
    <location>
        <begin position="683"/>
        <end position="921"/>
    </location>
</feature>
<sequence>MDPRTQQRVEEWDSRPFGGGFDGLSDLADTDFSGAVSAAGTWLFMLNGRIIGIVDGDIEEFETASGTKYEAPDPSLPLLCTMEERGGETRAQYYTNETPLREVDETLQSGSFTGYIELSENVLSGDYYVVYYGGRRMAAAYIGNAERLLTGEEAFDRAADEVGIYEVTDVEIEVTDVPGADPASPSAADSGDEPDASSISESAGAGTVGSATDASVSDRDDSSDDSTGSGIEPIDVSSTDPVGTDDVTDDDSPQGITADDSSPLMGDLDLTDDPMGITTTDETESTESGLTEPSVDPTPDSSPDSAEAEAEDGGQTGAKDVAQRGQRGERDDGRTTSRAVEEPTSEPLTDESADADRSTDDSVDSTGSADESTGTAQSTDEPAVTEPSSITDDGGRQTPSSAEGETLEVVADEATAEETGGDDTATGAATSPDLAEVEAAAEELDRNDITWVDDEGSAGTPGGDESASETQSGESTPAEEEDGYLEEQLEREEAWRETRRIPSIDPDNEAPTADASGADDRSRRASRSSAASGSGTGSRPTASTGTRTETTPSERGTESSSSTATSSETRGTRSQEQSAREESSQSRSTGSADEGTENRDRKRVAALTEKVETLQEQRDALVAKAEELETERDRLRSENDELSATVERLQSRIEDLETELERERARTADSAGAGADATAGPQLSPQRALSGTNLFVRYTSKSQPTLETAHDGDADRSEVASNLRLEHHTQFESTDATVDGEPYDEFLASSMEHRFVDWLTEMLLYEIRDTGNANGLVDLYDAIPRIDRAELDATISLADDDTDDVPDEVTFDIVVYDKMGNPLVLVTLNDSREPAAKGMLEGLEEAASAVKANYPDLAAAIAVTSSYFEPGALEVAEQATSGGFLSRGSKLSYVNLSRKDGYHLCLVESRSEGFHMNVPEL</sequence>
<feature type="compositionally biased region" description="Acidic residues" evidence="1">
    <location>
        <begin position="477"/>
        <end position="490"/>
    </location>
</feature>
<evidence type="ECO:0000313" key="3">
    <source>
        <dbReference type="EMBL" id="QSW84307.1"/>
    </source>
</evidence>
<dbReference type="EMBL" id="CP071463">
    <property type="protein sequence ID" value="QSW84307.1"/>
    <property type="molecule type" value="Genomic_DNA"/>
</dbReference>
<evidence type="ECO:0000256" key="1">
    <source>
        <dbReference type="SAM" id="MobiDB-lite"/>
    </source>
</evidence>
<feature type="compositionally biased region" description="Low complexity" evidence="1">
    <location>
        <begin position="176"/>
        <end position="189"/>
    </location>
</feature>
<reference evidence="3 4" key="1">
    <citation type="journal article" date="2006" name="Int. J. Syst. Evol. Microbiol.">
        <title>Haloterrigena longa sp. nov. and Haloterrigena limicola sp. nov., extremely halophilic archaea isolated from a salt lake.</title>
        <authorList>
            <person name="Cui H.L."/>
            <person name="Tohty D."/>
            <person name="Zhou P.J."/>
            <person name="Liu S.J."/>
        </authorList>
    </citation>
    <scope>NUCLEOTIDE SEQUENCE [LARGE SCALE GENOMIC DNA]</scope>
    <source>
        <strain evidence="3 4">ABH32</strain>
    </source>
</reference>
<dbReference type="RefSeq" id="WP_207269548.1">
    <property type="nucleotide sequence ID" value="NZ_CP071463.1"/>
</dbReference>
<feature type="compositionally biased region" description="Basic and acidic residues" evidence="1">
    <location>
        <begin position="491"/>
        <end position="502"/>
    </location>
</feature>
<feature type="compositionally biased region" description="Low complexity" evidence="1">
    <location>
        <begin position="527"/>
        <end position="569"/>
    </location>
</feature>
<protein>
    <submittedName>
        <fullName evidence="3">Transcriptional regulator</fullName>
    </submittedName>
</protein>